<organism evidence="1 2">
    <name type="scientific">Etheostoma spectabile</name>
    <name type="common">orangethroat darter</name>
    <dbReference type="NCBI Taxonomy" id="54343"/>
    <lineage>
        <taxon>Eukaryota</taxon>
        <taxon>Metazoa</taxon>
        <taxon>Chordata</taxon>
        <taxon>Craniata</taxon>
        <taxon>Vertebrata</taxon>
        <taxon>Euteleostomi</taxon>
        <taxon>Actinopterygii</taxon>
        <taxon>Neopterygii</taxon>
        <taxon>Teleostei</taxon>
        <taxon>Neoteleostei</taxon>
        <taxon>Acanthomorphata</taxon>
        <taxon>Eupercaria</taxon>
        <taxon>Perciformes</taxon>
        <taxon>Percoidei</taxon>
        <taxon>Percidae</taxon>
        <taxon>Etheostomatinae</taxon>
        <taxon>Etheostoma</taxon>
    </lineage>
</organism>
<dbReference type="AlphaFoldDB" id="A0A5J5DPE8"/>
<keyword evidence="2" id="KW-1185">Reference proteome</keyword>
<protein>
    <submittedName>
        <fullName evidence="1">Uncharacterized protein</fullName>
    </submittedName>
</protein>
<accession>A0A5J5DPE8</accession>
<evidence type="ECO:0000313" key="1">
    <source>
        <dbReference type="EMBL" id="KAA8595120.1"/>
    </source>
</evidence>
<name>A0A5J5DPE8_9PERO</name>
<proteinExistence type="predicted"/>
<dbReference type="Proteomes" id="UP000327493">
    <property type="component" value="Chromosome 2"/>
</dbReference>
<comment type="caution">
    <text evidence="1">The sequence shown here is derived from an EMBL/GenBank/DDBJ whole genome shotgun (WGS) entry which is preliminary data.</text>
</comment>
<evidence type="ECO:0000313" key="2">
    <source>
        <dbReference type="Proteomes" id="UP000327493"/>
    </source>
</evidence>
<sequence>MLPPLTSRLVGVGVLSNKLPCSCSTHFPSEGWFWPMWISFVRQDEQTSAEVSVPQEDCAVEPSKHPAQWSDDTTMLRRSKFGVLRGLPNSEASGDPEVSLDDVCASSPPSPCEWSWDKPCIIIPVKSDKKKAGRIQMPSHYYLLGMKEITYHELSVQQQPTCEAAAAAGRSSGVTSESHRHHQPGGRKSLQIQPLLLALAKVPPQQAGQRECLATGLAGVEVGVAEIAAGPYTDSIDLWRGFWDGSWFCQLEDVWEFCKRDGISVEALAYRCATWR</sequence>
<reference evidence="1 2" key="1">
    <citation type="submission" date="2019-08" db="EMBL/GenBank/DDBJ databases">
        <title>A chromosome-level genome assembly, high-density linkage maps, and genome scans reveal the genomic architecture of hybrid incompatibilities underlying speciation via character displacement in darters (Percidae: Etheostominae).</title>
        <authorList>
            <person name="Moran R.L."/>
            <person name="Catchen J.M."/>
            <person name="Fuller R.C."/>
        </authorList>
    </citation>
    <scope>NUCLEOTIDE SEQUENCE [LARGE SCALE GENOMIC DNA]</scope>
    <source>
        <strain evidence="1">EspeVRDwgs_2016</strain>
        <tissue evidence="1">Muscle</tissue>
    </source>
</reference>
<gene>
    <name evidence="1" type="ORF">FQN60_012255</name>
</gene>
<dbReference type="EMBL" id="VOFY01000002">
    <property type="protein sequence ID" value="KAA8595120.1"/>
    <property type="molecule type" value="Genomic_DNA"/>
</dbReference>